<organism evidence="2 3">
    <name type="scientific">Oceanobacillus indicireducens</name>
    <dbReference type="NCBI Taxonomy" id="1004261"/>
    <lineage>
        <taxon>Bacteria</taxon>
        <taxon>Bacillati</taxon>
        <taxon>Bacillota</taxon>
        <taxon>Bacilli</taxon>
        <taxon>Bacillales</taxon>
        <taxon>Bacillaceae</taxon>
        <taxon>Oceanobacillus</taxon>
    </lineage>
</organism>
<dbReference type="RefSeq" id="WP_229782678.1">
    <property type="nucleotide sequence ID" value="NZ_BMOS01000014.1"/>
</dbReference>
<dbReference type="AlphaFoldDB" id="A0A918D2C8"/>
<evidence type="ECO:0000256" key="1">
    <source>
        <dbReference type="SAM" id="Phobius"/>
    </source>
</evidence>
<name>A0A918D2C8_9BACI</name>
<dbReference type="EMBL" id="BMOS01000014">
    <property type="protein sequence ID" value="GGN59240.1"/>
    <property type="molecule type" value="Genomic_DNA"/>
</dbReference>
<sequence>MYFPSIRDKWITGIVWIISLLGILFPLLKGQVTIMFIMFGLAAFLLWFWFRTGYKIEGDKIKSIMARFGRLFISRTLN</sequence>
<keyword evidence="3" id="KW-1185">Reference proteome</keyword>
<keyword evidence="1" id="KW-0812">Transmembrane</keyword>
<feature type="transmembrane region" description="Helical" evidence="1">
    <location>
        <begin position="10"/>
        <end position="28"/>
    </location>
</feature>
<keyword evidence="1" id="KW-0472">Membrane</keyword>
<dbReference type="Proteomes" id="UP000624041">
    <property type="component" value="Unassembled WGS sequence"/>
</dbReference>
<proteinExistence type="predicted"/>
<gene>
    <name evidence="2" type="ORF">GCM10007971_22140</name>
</gene>
<accession>A0A918D2C8</accession>
<feature type="transmembrane region" description="Helical" evidence="1">
    <location>
        <begin position="34"/>
        <end position="50"/>
    </location>
</feature>
<evidence type="ECO:0000313" key="3">
    <source>
        <dbReference type="Proteomes" id="UP000624041"/>
    </source>
</evidence>
<protein>
    <submittedName>
        <fullName evidence="2">Uncharacterized protein</fullName>
    </submittedName>
</protein>
<keyword evidence="1" id="KW-1133">Transmembrane helix</keyword>
<evidence type="ECO:0000313" key="2">
    <source>
        <dbReference type="EMBL" id="GGN59240.1"/>
    </source>
</evidence>
<reference evidence="2" key="1">
    <citation type="journal article" date="2014" name="Int. J. Syst. Evol. Microbiol.">
        <title>Complete genome sequence of Corynebacterium casei LMG S-19264T (=DSM 44701T), isolated from a smear-ripened cheese.</title>
        <authorList>
            <consortium name="US DOE Joint Genome Institute (JGI-PGF)"/>
            <person name="Walter F."/>
            <person name="Albersmeier A."/>
            <person name="Kalinowski J."/>
            <person name="Ruckert C."/>
        </authorList>
    </citation>
    <scope>NUCLEOTIDE SEQUENCE</scope>
    <source>
        <strain evidence="2">JCM 17251</strain>
    </source>
</reference>
<reference evidence="2" key="2">
    <citation type="submission" date="2020-09" db="EMBL/GenBank/DDBJ databases">
        <authorList>
            <person name="Sun Q."/>
            <person name="Ohkuma M."/>
        </authorList>
    </citation>
    <scope>NUCLEOTIDE SEQUENCE</scope>
    <source>
        <strain evidence="2">JCM 17251</strain>
    </source>
</reference>
<comment type="caution">
    <text evidence="2">The sequence shown here is derived from an EMBL/GenBank/DDBJ whole genome shotgun (WGS) entry which is preliminary data.</text>
</comment>